<name>A0A8H3IV14_9LECA</name>
<reference evidence="1" key="1">
    <citation type="submission" date="2021-03" db="EMBL/GenBank/DDBJ databases">
        <authorList>
            <person name="Tagirdzhanova G."/>
        </authorList>
    </citation>
    <scope>NUCLEOTIDE SEQUENCE</scope>
</reference>
<gene>
    <name evidence="1" type="ORF">GOMPHAMPRED_004491</name>
</gene>
<sequence>MTMTADDWQKDVQKYIKLHKILQSDDDYVKASINKALQKDYFEFVVGCLFELIRNGMGQPKNVELLKQYFLDEKNRDIFLFHSTLFVYARREYPELWSFEKRQMSAKLHCLYGRITQEASNGVLMYPLAAEKVYDLRNYTAQTLWGPFRFDGSRMVDWEMVEAIMLVLVRNLRISRVFTHRFIQPIWDRPFVGVRYAEPNDVYGINGTWMRLVCMLDYDDLAAFNSAPERRFPVMANEAMRLIVERMWITGVEPPGPEDDAAWPVVHFYGSSIPQHAHADPTASGYANVKGYARMSKEGEVHWTTVVIFHGRERFRTEAVQVGGLRSAQGVIGCWFDRDYNPGGPAGPTAFWKISNEYDIGDSEGDKI</sequence>
<dbReference type="AlphaFoldDB" id="A0A8H3IV14"/>
<accession>A0A8H3IV14</accession>
<dbReference type="Proteomes" id="UP000664169">
    <property type="component" value="Unassembled WGS sequence"/>
</dbReference>
<organism evidence="1 2">
    <name type="scientific">Gomphillus americanus</name>
    <dbReference type="NCBI Taxonomy" id="1940652"/>
    <lineage>
        <taxon>Eukaryota</taxon>
        <taxon>Fungi</taxon>
        <taxon>Dikarya</taxon>
        <taxon>Ascomycota</taxon>
        <taxon>Pezizomycotina</taxon>
        <taxon>Lecanoromycetes</taxon>
        <taxon>OSLEUM clade</taxon>
        <taxon>Ostropomycetidae</taxon>
        <taxon>Ostropales</taxon>
        <taxon>Graphidaceae</taxon>
        <taxon>Gomphilloideae</taxon>
        <taxon>Gomphillus</taxon>
    </lineage>
</organism>
<dbReference type="EMBL" id="CAJPDQ010000028">
    <property type="protein sequence ID" value="CAF9927804.1"/>
    <property type="molecule type" value="Genomic_DNA"/>
</dbReference>
<comment type="caution">
    <text evidence="1">The sequence shown here is derived from an EMBL/GenBank/DDBJ whole genome shotgun (WGS) entry which is preliminary data.</text>
</comment>
<proteinExistence type="predicted"/>
<evidence type="ECO:0000313" key="1">
    <source>
        <dbReference type="EMBL" id="CAF9927804.1"/>
    </source>
</evidence>
<dbReference type="OrthoDB" id="3226064at2759"/>
<protein>
    <submittedName>
        <fullName evidence="1">Uncharacterized protein</fullName>
    </submittedName>
</protein>
<evidence type="ECO:0000313" key="2">
    <source>
        <dbReference type="Proteomes" id="UP000664169"/>
    </source>
</evidence>
<keyword evidence="2" id="KW-1185">Reference proteome</keyword>